<dbReference type="PANTHER" id="PTHR43811">
    <property type="entry name" value="FKBP-TYPE PEPTIDYL-PROLYL CIS-TRANS ISOMERASE FKPA"/>
    <property type="match status" value="1"/>
</dbReference>
<evidence type="ECO:0000256" key="6">
    <source>
        <dbReference type="RuleBase" id="RU003915"/>
    </source>
</evidence>
<dbReference type="Pfam" id="PF00254">
    <property type="entry name" value="FKBP_C"/>
    <property type="match status" value="1"/>
</dbReference>
<evidence type="ECO:0000313" key="9">
    <source>
        <dbReference type="EMBL" id="GGC68846.1"/>
    </source>
</evidence>
<evidence type="ECO:0000256" key="7">
    <source>
        <dbReference type="SAM" id="MobiDB-lite"/>
    </source>
</evidence>
<feature type="domain" description="PPIase FKBP-type" evidence="8">
    <location>
        <begin position="45"/>
        <end position="126"/>
    </location>
</feature>
<dbReference type="Gene3D" id="3.10.50.40">
    <property type="match status" value="1"/>
</dbReference>
<dbReference type="SUPFAM" id="SSF54534">
    <property type="entry name" value="FKBP-like"/>
    <property type="match status" value="1"/>
</dbReference>
<dbReference type="PANTHER" id="PTHR43811:SF19">
    <property type="entry name" value="39 KDA FK506-BINDING NUCLEAR PROTEIN"/>
    <property type="match status" value="1"/>
</dbReference>
<evidence type="ECO:0000259" key="8">
    <source>
        <dbReference type="PROSITE" id="PS50059"/>
    </source>
</evidence>
<comment type="catalytic activity">
    <reaction evidence="1 5 6">
        <text>[protein]-peptidylproline (omega=180) = [protein]-peptidylproline (omega=0)</text>
        <dbReference type="Rhea" id="RHEA:16237"/>
        <dbReference type="Rhea" id="RHEA-COMP:10747"/>
        <dbReference type="Rhea" id="RHEA-COMP:10748"/>
        <dbReference type="ChEBI" id="CHEBI:83833"/>
        <dbReference type="ChEBI" id="CHEBI:83834"/>
        <dbReference type="EC" id="5.2.1.8"/>
    </reaction>
</comment>
<dbReference type="AlphaFoldDB" id="A0A916XF62"/>
<dbReference type="Proteomes" id="UP000651668">
    <property type="component" value="Unassembled WGS sequence"/>
</dbReference>
<evidence type="ECO:0000256" key="1">
    <source>
        <dbReference type="ARBA" id="ARBA00000971"/>
    </source>
</evidence>
<keyword evidence="10" id="KW-1185">Reference proteome</keyword>
<keyword evidence="3 5" id="KW-0697">Rotamase</keyword>
<dbReference type="InterPro" id="IPR001179">
    <property type="entry name" value="PPIase_FKBP_dom"/>
</dbReference>
<evidence type="ECO:0000256" key="5">
    <source>
        <dbReference type="PROSITE-ProRule" id="PRU00277"/>
    </source>
</evidence>
<evidence type="ECO:0000256" key="3">
    <source>
        <dbReference type="ARBA" id="ARBA00023110"/>
    </source>
</evidence>
<name>A0A916XF62_9SPHI</name>
<dbReference type="EC" id="5.2.1.8" evidence="6"/>
<reference evidence="9" key="1">
    <citation type="journal article" date="2014" name="Int. J. Syst. Evol. Microbiol.">
        <title>Complete genome sequence of Corynebacterium casei LMG S-19264T (=DSM 44701T), isolated from a smear-ripened cheese.</title>
        <authorList>
            <consortium name="US DOE Joint Genome Institute (JGI-PGF)"/>
            <person name="Walter F."/>
            <person name="Albersmeier A."/>
            <person name="Kalinowski J."/>
            <person name="Ruckert C."/>
        </authorList>
    </citation>
    <scope>NUCLEOTIDE SEQUENCE</scope>
    <source>
        <strain evidence="9">CGMCC 1.15343</strain>
    </source>
</reference>
<protein>
    <recommendedName>
        <fullName evidence="6">Peptidyl-prolyl cis-trans isomerase</fullName>
        <ecNumber evidence="6">5.2.1.8</ecNumber>
    </recommendedName>
</protein>
<dbReference type="GO" id="GO:0003755">
    <property type="term" value="F:peptidyl-prolyl cis-trans isomerase activity"/>
    <property type="evidence" value="ECO:0007669"/>
    <property type="project" value="UniProtKB-UniRule"/>
</dbReference>
<evidence type="ECO:0000313" key="10">
    <source>
        <dbReference type="Proteomes" id="UP000651668"/>
    </source>
</evidence>
<sequence>MQLEVDVDSIDRFISKNNLTFTRHRTGLYSQILQAGGGDYEIEADDDILVNYTGKMLNGVIVERGDSVKLKYSGMIEGWRVGLPMIKPGGSIRLLIPSALAYTDKQVGLIPPNSNLDYVIVLRAIYRKGQLLPGTMPNDPDGDPATNDGGGVTLEPDY</sequence>
<comment type="similarity">
    <text evidence="2 6">Belongs to the FKBP-type PPIase family.</text>
</comment>
<comment type="caution">
    <text evidence="9">The sequence shown here is derived from an EMBL/GenBank/DDBJ whole genome shotgun (WGS) entry which is preliminary data.</text>
</comment>
<dbReference type="PROSITE" id="PS50059">
    <property type="entry name" value="FKBP_PPIASE"/>
    <property type="match status" value="1"/>
</dbReference>
<accession>A0A916XF62</accession>
<gene>
    <name evidence="9" type="ORF">GCM10011387_22810</name>
</gene>
<reference evidence="9" key="2">
    <citation type="submission" date="2020-09" db="EMBL/GenBank/DDBJ databases">
        <authorList>
            <person name="Sun Q."/>
            <person name="Zhou Y."/>
        </authorList>
    </citation>
    <scope>NUCLEOTIDE SEQUENCE</scope>
    <source>
        <strain evidence="9">CGMCC 1.15343</strain>
    </source>
</reference>
<proteinExistence type="inferred from homology"/>
<feature type="region of interest" description="Disordered" evidence="7">
    <location>
        <begin position="133"/>
        <end position="158"/>
    </location>
</feature>
<evidence type="ECO:0000256" key="4">
    <source>
        <dbReference type="ARBA" id="ARBA00023235"/>
    </source>
</evidence>
<dbReference type="EMBL" id="BMIL01000007">
    <property type="protein sequence ID" value="GGC68846.1"/>
    <property type="molecule type" value="Genomic_DNA"/>
</dbReference>
<evidence type="ECO:0000256" key="2">
    <source>
        <dbReference type="ARBA" id="ARBA00006577"/>
    </source>
</evidence>
<keyword evidence="4 5" id="KW-0413">Isomerase</keyword>
<organism evidence="9 10">
    <name type="scientific">Pedobacter quisquiliarum</name>
    <dbReference type="NCBI Taxonomy" id="1834438"/>
    <lineage>
        <taxon>Bacteria</taxon>
        <taxon>Pseudomonadati</taxon>
        <taxon>Bacteroidota</taxon>
        <taxon>Sphingobacteriia</taxon>
        <taxon>Sphingobacteriales</taxon>
        <taxon>Sphingobacteriaceae</taxon>
        <taxon>Pedobacter</taxon>
    </lineage>
</organism>
<dbReference type="InterPro" id="IPR046357">
    <property type="entry name" value="PPIase_dom_sf"/>
</dbReference>